<sequence length="458" mass="51701">MILKLQPNMPPREETGLLAKEQSSYLEYKSRPSDFEDIGDITLTLSSSSPFQRRLHRLLRNVAIIISSSLVVVSLRHILQRTEIQSGILVPSGPYRLVEVHEGSTFFDYYDFYEGPDSLGSAGYNVYVSKEDAEHSRIVDVIRDDSGEELVYMSSAATKDGPRNSIRLEGKRRFERGLFLLDVRHMPNGPGVWPAFWLTDEAAWPRNGEVDILEGVNGMTTVKTALHTSNECDMYAHVASYDMTGDWEWITGIPDTFTGQPNFKIVKPADNCWVMAQHQWANEGCTAVHNRNNTIGGPVNDAGGGVYALEWDPQNHYIKSWVFSPREDMPHNLIQAIETAGLTDVSKRVIPDPRSWRLPYAYFAIGETTGCSADHFKNMRIVFNLAFCGNVAGNRFTTECPTEAKQFNVSNDPVKTCEAYIASDPKALKEEAFWKIRGVYVYERELEKKTMMGEDSQQ</sequence>
<dbReference type="PROSITE" id="PS51762">
    <property type="entry name" value="GH16_2"/>
    <property type="match status" value="1"/>
</dbReference>
<feature type="domain" description="GH16" evidence="1">
    <location>
        <begin position="83"/>
        <end position="330"/>
    </location>
</feature>
<comment type="caution">
    <text evidence="2">The sequence shown here is derived from an EMBL/GenBank/DDBJ whole genome shotgun (WGS) entry which is preliminary data.</text>
</comment>
<organism evidence="2 3">
    <name type="scientific">Cyclotella cryptica</name>
    <dbReference type="NCBI Taxonomy" id="29204"/>
    <lineage>
        <taxon>Eukaryota</taxon>
        <taxon>Sar</taxon>
        <taxon>Stramenopiles</taxon>
        <taxon>Ochrophyta</taxon>
        <taxon>Bacillariophyta</taxon>
        <taxon>Coscinodiscophyceae</taxon>
        <taxon>Thalassiosirophycidae</taxon>
        <taxon>Stephanodiscales</taxon>
        <taxon>Stephanodiscaceae</taxon>
        <taxon>Cyclotella</taxon>
    </lineage>
</organism>
<dbReference type="Proteomes" id="UP001516023">
    <property type="component" value="Unassembled WGS sequence"/>
</dbReference>
<evidence type="ECO:0000313" key="2">
    <source>
        <dbReference type="EMBL" id="KAL3801206.1"/>
    </source>
</evidence>
<dbReference type="Gene3D" id="2.60.120.200">
    <property type="match status" value="1"/>
</dbReference>
<dbReference type="InterPro" id="IPR013320">
    <property type="entry name" value="ConA-like_dom_sf"/>
</dbReference>
<gene>
    <name evidence="2" type="ORF">HJC23_012606</name>
</gene>
<dbReference type="EMBL" id="JABMIG020000028">
    <property type="protein sequence ID" value="KAL3801206.1"/>
    <property type="molecule type" value="Genomic_DNA"/>
</dbReference>
<evidence type="ECO:0000313" key="3">
    <source>
        <dbReference type="Proteomes" id="UP001516023"/>
    </source>
</evidence>
<name>A0ABD3QP93_9STRA</name>
<dbReference type="Pfam" id="PF26113">
    <property type="entry name" value="GH16_XgeA"/>
    <property type="match status" value="1"/>
</dbReference>
<evidence type="ECO:0000259" key="1">
    <source>
        <dbReference type="PROSITE" id="PS51762"/>
    </source>
</evidence>
<dbReference type="AlphaFoldDB" id="A0ABD3QP93"/>
<dbReference type="InterPro" id="IPR000757">
    <property type="entry name" value="Beta-glucanase-like"/>
</dbReference>
<dbReference type="PANTHER" id="PTHR10963">
    <property type="entry name" value="GLYCOSYL HYDROLASE-RELATED"/>
    <property type="match status" value="1"/>
</dbReference>
<accession>A0ABD3QP93</accession>
<dbReference type="PANTHER" id="PTHR10963:SF24">
    <property type="entry name" value="GLYCOSIDASE C21B10.07-RELATED"/>
    <property type="match status" value="1"/>
</dbReference>
<keyword evidence="3" id="KW-1185">Reference proteome</keyword>
<protein>
    <recommendedName>
        <fullName evidence="1">GH16 domain-containing protein</fullName>
    </recommendedName>
</protein>
<dbReference type="InterPro" id="IPR050546">
    <property type="entry name" value="Glycosyl_Hydrlase_16"/>
</dbReference>
<reference evidence="2 3" key="1">
    <citation type="journal article" date="2020" name="G3 (Bethesda)">
        <title>Improved Reference Genome for Cyclotella cryptica CCMP332, a Model for Cell Wall Morphogenesis, Salinity Adaptation, and Lipid Production in Diatoms (Bacillariophyta).</title>
        <authorList>
            <person name="Roberts W.R."/>
            <person name="Downey K.M."/>
            <person name="Ruck E.C."/>
            <person name="Traller J.C."/>
            <person name="Alverson A.J."/>
        </authorList>
    </citation>
    <scope>NUCLEOTIDE SEQUENCE [LARGE SCALE GENOMIC DNA]</scope>
    <source>
        <strain evidence="2 3">CCMP332</strain>
    </source>
</reference>
<dbReference type="SUPFAM" id="SSF49899">
    <property type="entry name" value="Concanavalin A-like lectins/glucanases"/>
    <property type="match status" value="1"/>
</dbReference>
<proteinExistence type="predicted"/>